<feature type="domain" description="PPIase FKBP-type" evidence="8">
    <location>
        <begin position="140"/>
        <end position="226"/>
    </location>
</feature>
<dbReference type="Pfam" id="PF00254">
    <property type="entry name" value="FKBP_C"/>
    <property type="match status" value="1"/>
</dbReference>
<dbReference type="PANTHER" id="PTHR43811">
    <property type="entry name" value="FKBP-TYPE PEPTIDYL-PROLYL CIS-TRANS ISOMERASE FKPA"/>
    <property type="match status" value="1"/>
</dbReference>
<evidence type="ECO:0000256" key="7">
    <source>
        <dbReference type="SAM" id="SignalP"/>
    </source>
</evidence>
<feature type="signal peptide" evidence="7">
    <location>
        <begin position="1"/>
        <end position="24"/>
    </location>
</feature>
<proteinExistence type="inferred from homology"/>
<name>A0A7S8FF30_9BACT</name>
<dbReference type="Gene3D" id="3.10.50.40">
    <property type="match status" value="1"/>
</dbReference>
<evidence type="ECO:0000256" key="4">
    <source>
        <dbReference type="ARBA" id="ARBA00023235"/>
    </source>
</evidence>
<dbReference type="KEGG" id="nkf:Nkreftii_002405"/>
<dbReference type="SUPFAM" id="SSF54534">
    <property type="entry name" value="FKBP-like"/>
    <property type="match status" value="1"/>
</dbReference>
<dbReference type="InterPro" id="IPR000774">
    <property type="entry name" value="PPIase_FKBP_N"/>
</dbReference>
<dbReference type="InterPro" id="IPR046357">
    <property type="entry name" value="PPIase_dom_sf"/>
</dbReference>
<evidence type="ECO:0000256" key="2">
    <source>
        <dbReference type="ARBA" id="ARBA00006577"/>
    </source>
</evidence>
<dbReference type="PANTHER" id="PTHR43811:SF19">
    <property type="entry name" value="39 KDA FK506-BINDING NUCLEAR PROTEIN"/>
    <property type="match status" value="1"/>
</dbReference>
<keyword evidence="3 5" id="KW-0697">Rotamase</keyword>
<dbReference type="PROSITE" id="PS50059">
    <property type="entry name" value="FKBP_PPIASE"/>
    <property type="match status" value="1"/>
</dbReference>
<organism evidence="9 10">
    <name type="scientific">Candidatus Nitrospira kreftii</name>
    <dbReference type="NCBI Taxonomy" id="2652173"/>
    <lineage>
        <taxon>Bacteria</taxon>
        <taxon>Pseudomonadati</taxon>
        <taxon>Nitrospirota</taxon>
        <taxon>Nitrospiria</taxon>
        <taxon>Nitrospirales</taxon>
        <taxon>Nitrospiraceae</taxon>
        <taxon>Nitrospira</taxon>
    </lineage>
</organism>
<dbReference type="InterPro" id="IPR001179">
    <property type="entry name" value="PPIase_FKBP_dom"/>
</dbReference>
<dbReference type="EC" id="5.2.1.8" evidence="6"/>
<evidence type="ECO:0000259" key="8">
    <source>
        <dbReference type="PROSITE" id="PS50059"/>
    </source>
</evidence>
<sequence>MSSMRIHALCLATGLCLLTAPALAASSDPSNDDQKTLYALGLAISQSLGTFSLNETELDMVKHGITDGVLKRPQKVDLQTFGPKIQLLQQSRLAMVAEGEKKAGAAFLTKAASEKGATKTESGIVIAPIKPGSGATPKATDTVKVHYHGTLTDGTVFDSSIKRGEPATFPLDKVIKCWTEGVQQIKVGGKSRLVCPANLAYGDAGSPPVIKPGSTLVFEVELLEIVKN</sequence>
<evidence type="ECO:0000313" key="9">
    <source>
        <dbReference type="EMBL" id="QPD04631.1"/>
    </source>
</evidence>
<accession>A0A7S8FF30</accession>
<reference evidence="9 10" key="1">
    <citation type="journal article" date="2020" name="ISME J.">
        <title>Enrichment and physiological characterization of a novel comammox Nitrospira indicates ammonium inhibition of complete nitrification.</title>
        <authorList>
            <person name="Sakoula D."/>
            <person name="Koch H."/>
            <person name="Frank J."/>
            <person name="Jetten M.S.M."/>
            <person name="van Kessel M.A.H.J."/>
            <person name="Lucker S."/>
        </authorList>
    </citation>
    <scope>NUCLEOTIDE SEQUENCE [LARGE SCALE GENOMIC DNA]</scope>
    <source>
        <strain evidence="9">Comreactor17</strain>
    </source>
</reference>
<feature type="chain" id="PRO_5032588077" description="Peptidyl-prolyl cis-trans isomerase" evidence="7">
    <location>
        <begin position="25"/>
        <end position="228"/>
    </location>
</feature>
<comment type="catalytic activity">
    <reaction evidence="1 5 6">
        <text>[protein]-peptidylproline (omega=180) = [protein]-peptidylproline (omega=0)</text>
        <dbReference type="Rhea" id="RHEA:16237"/>
        <dbReference type="Rhea" id="RHEA-COMP:10747"/>
        <dbReference type="Rhea" id="RHEA-COMP:10748"/>
        <dbReference type="ChEBI" id="CHEBI:83833"/>
        <dbReference type="ChEBI" id="CHEBI:83834"/>
        <dbReference type="EC" id="5.2.1.8"/>
    </reaction>
</comment>
<dbReference type="GO" id="GO:0006457">
    <property type="term" value="P:protein folding"/>
    <property type="evidence" value="ECO:0007669"/>
    <property type="project" value="InterPro"/>
</dbReference>
<dbReference type="EMBL" id="CP047423">
    <property type="protein sequence ID" value="QPD04631.1"/>
    <property type="molecule type" value="Genomic_DNA"/>
</dbReference>
<evidence type="ECO:0000313" key="10">
    <source>
        <dbReference type="Proteomes" id="UP000593737"/>
    </source>
</evidence>
<dbReference type="FunFam" id="3.10.50.40:FF:000006">
    <property type="entry name" value="Peptidyl-prolyl cis-trans isomerase"/>
    <property type="match status" value="1"/>
</dbReference>
<dbReference type="Pfam" id="PF01346">
    <property type="entry name" value="FKBP_N"/>
    <property type="match status" value="1"/>
</dbReference>
<evidence type="ECO:0000256" key="5">
    <source>
        <dbReference type="PROSITE-ProRule" id="PRU00277"/>
    </source>
</evidence>
<evidence type="ECO:0000256" key="6">
    <source>
        <dbReference type="RuleBase" id="RU003915"/>
    </source>
</evidence>
<keyword evidence="7" id="KW-0732">Signal</keyword>
<protein>
    <recommendedName>
        <fullName evidence="6">Peptidyl-prolyl cis-trans isomerase</fullName>
        <ecNumber evidence="6">5.2.1.8</ecNumber>
    </recommendedName>
</protein>
<dbReference type="GO" id="GO:0003755">
    <property type="term" value="F:peptidyl-prolyl cis-trans isomerase activity"/>
    <property type="evidence" value="ECO:0007669"/>
    <property type="project" value="UniProtKB-UniRule"/>
</dbReference>
<dbReference type="Proteomes" id="UP000593737">
    <property type="component" value="Chromosome"/>
</dbReference>
<dbReference type="Gene3D" id="1.10.287.460">
    <property type="entry name" value="Peptidyl-prolyl cis-trans isomerase, FKBP-type, N-terminal domain"/>
    <property type="match status" value="1"/>
</dbReference>
<dbReference type="AlphaFoldDB" id="A0A7S8FF30"/>
<comment type="similarity">
    <text evidence="2 6">Belongs to the FKBP-type PPIase family.</text>
</comment>
<evidence type="ECO:0000256" key="1">
    <source>
        <dbReference type="ARBA" id="ARBA00000971"/>
    </source>
</evidence>
<keyword evidence="4 5" id="KW-0413">Isomerase</keyword>
<gene>
    <name evidence="9" type="ORF">Nkreftii_002405</name>
</gene>
<evidence type="ECO:0000256" key="3">
    <source>
        <dbReference type="ARBA" id="ARBA00023110"/>
    </source>
</evidence>
<dbReference type="InterPro" id="IPR036944">
    <property type="entry name" value="PPIase_FKBP_N_sf"/>
</dbReference>